<reference evidence="6" key="1">
    <citation type="submission" date="2017-02" db="UniProtKB">
        <authorList>
            <consortium name="WormBaseParasite"/>
        </authorList>
    </citation>
    <scope>IDENTIFICATION</scope>
</reference>
<dbReference type="GO" id="GO:0016491">
    <property type="term" value="F:oxidoreductase activity"/>
    <property type="evidence" value="ECO:0007669"/>
    <property type="project" value="UniProtKB-KW"/>
</dbReference>
<reference evidence="4 5" key="2">
    <citation type="submission" date="2018-10" db="EMBL/GenBank/DDBJ databases">
        <authorList>
            <consortium name="Pathogen Informatics"/>
        </authorList>
    </citation>
    <scope>NUCLEOTIDE SEQUENCE [LARGE SCALE GENOMIC DNA]</scope>
</reference>
<dbReference type="WBParaSite" id="EVEC_0000224101-mRNA-1">
    <property type="protein sequence ID" value="EVEC_0000224101-mRNA-1"/>
    <property type="gene ID" value="EVEC_0000224101"/>
</dbReference>
<evidence type="ECO:0000313" key="5">
    <source>
        <dbReference type="Proteomes" id="UP000274131"/>
    </source>
</evidence>
<dbReference type="OrthoDB" id="9989144at2759"/>
<protein>
    <submittedName>
        <fullName evidence="6">Retinol dehydrogenase 12</fullName>
    </submittedName>
</protein>
<evidence type="ECO:0000256" key="3">
    <source>
        <dbReference type="ARBA" id="ARBA00023002"/>
    </source>
</evidence>
<dbReference type="Proteomes" id="UP000274131">
    <property type="component" value="Unassembled WGS sequence"/>
</dbReference>
<dbReference type="Gene3D" id="3.40.50.720">
    <property type="entry name" value="NAD(P)-binding Rossmann-like Domain"/>
    <property type="match status" value="1"/>
</dbReference>
<gene>
    <name evidence="4" type="ORF">EVEC_LOCUS1949</name>
</gene>
<dbReference type="PANTHER" id="PTHR24320">
    <property type="entry name" value="RETINOL DEHYDROGENASE"/>
    <property type="match status" value="1"/>
</dbReference>
<keyword evidence="2" id="KW-0521">NADP</keyword>
<keyword evidence="3" id="KW-0560">Oxidoreductase</keyword>
<evidence type="ECO:0000313" key="6">
    <source>
        <dbReference type="WBParaSite" id="EVEC_0000224101-mRNA-1"/>
    </source>
</evidence>
<name>A0A0N4UXI0_ENTVE</name>
<comment type="similarity">
    <text evidence="1">Belongs to the short-chain dehydrogenases/reductases (SDR) family.</text>
</comment>
<dbReference type="PRINTS" id="PR00081">
    <property type="entry name" value="GDHRDH"/>
</dbReference>
<sequence length="319" mass="35633">MEKKETVKKFSSSSTALEVTEGVDLNGKTVLVTGCTSGIGTETARTLALRNAHVVMANRNQEQSMKLRDRIRAEMPNANIDLLELDLSSLKSVKKAAEEFLAKDWKLHILILNAGVFSPSVKKTVDGFEMAFGVNHLGHFYLTYLLLDRLRQSSPSRVVVVTSVTHKHSGVNPKASTDEKVHRLIEPALSQVSYRLYACSKLCNILMAMKLHRDELKNDIRVYSVHPGTLISTGISRTYGWPGRLFYRITQPFCKTLQQGAATTVYCATSKDVLESSGKYFADCCDDEKSLAKSLVYDEALQDALWKKSLELVKNSMQY</sequence>
<evidence type="ECO:0000313" key="4">
    <source>
        <dbReference type="EMBL" id="VDD86806.1"/>
    </source>
</evidence>
<dbReference type="InterPro" id="IPR002347">
    <property type="entry name" value="SDR_fam"/>
</dbReference>
<proteinExistence type="inferred from homology"/>
<accession>A0A0N4UXI0</accession>
<organism evidence="6">
    <name type="scientific">Enterobius vermicularis</name>
    <name type="common">Human pinworm</name>
    <dbReference type="NCBI Taxonomy" id="51028"/>
    <lineage>
        <taxon>Eukaryota</taxon>
        <taxon>Metazoa</taxon>
        <taxon>Ecdysozoa</taxon>
        <taxon>Nematoda</taxon>
        <taxon>Chromadorea</taxon>
        <taxon>Rhabditida</taxon>
        <taxon>Spirurina</taxon>
        <taxon>Oxyuridomorpha</taxon>
        <taxon>Oxyuroidea</taxon>
        <taxon>Oxyuridae</taxon>
        <taxon>Enterobius</taxon>
    </lineage>
</organism>
<evidence type="ECO:0000256" key="1">
    <source>
        <dbReference type="ARBA" id="ARBA00006484"/>
    </source>
</evidence>
<dbReference type="SUPFAM" id="SSF51735">
    <property type="entry name" value="NAD(P)-binding Rossmann-fold domains"/>
    <property type="match status" value="1"/>
</dbReference>
<dbReference type="AlphaFoldDB" id="A0A0N4UXI0"/>
<dbReference type="InterPro" id="IPR036291">
    <property type="entry name" value="NAD(P)-bd_dom_sf"/>
</dbReference>
<dbReference type="EMBL" id="UXUI01007292">
    <property type="protein sequence ID" value="VDD86806.1"/>
    <property type="molecule type" value="Genomic_DNA"/>
</dbReference>
<dbReference type="PANTHER" id="PTHR24320:SF282">
    <property type="entry name" value="WW DOMAIN-CONTAINING OXIDOREDUCTASE"/>
    <property type="match status" value="1"/>
</dbReference>
<evidence type="ECO:0000256" key="2">
    <source>
        <dbReference type="ARBA" id="ARBA00022857"/>
    </source>
</evidence>
<dbReference type="STRING" id="51028.A0A0N4UXI0"/>
<keyword evidence="5" id="KW-1185">Reference proteome</keyword>
<dbReference type="Pfam" id="PF00106">
    <property type="entry name" value="adh_short"/>
    <property type="match status" value="1"/>
</dbReference>